<gene>
    <name evidence="1" type="ORF">HMPREF9448_01784</name>
</gene>
<accession>K0XJD7</accession>
<proteinExistence type="predicted"/>
<name>K0XJD7_9BACT</name>
<dbReference type="Proteomes" id="UP000006044">
    <property type="component" value="Unassembled WGS sequence"/>
</dbReference>
<organism evidence="1 2">
    <name type="scientific">Barnesiella intestinihominis YIT 11860</name>
    <dbReference type="NCBI Taxonomy" id="742726"/>
    <lineage>
        <taxon>Bacteria</taxon>
        <taxon>Pseudomonadati</taxon>
        <taxon>Bacteroidota</taxon>
        <taxon>Bacteroidia</taxon>
        <taxon>Bacteroidales</taxon>
        <taxon>Barnesiellaceae</taxon>
        <taxon>Barnesiella</taxon>
    </lineage>
</organism>
<sequence>MIYKYSYILCRFIDSQNYKNDCYFQSFRRKNRYAARREQMIGRHNEPGFYSVLTGLFVAAAVETVRADTFLRKPDRFD</sequence>
<reference evidence="1 2" key="1">
    <citation type="submission" date="2012-08" db="EMBL/GenBank/DDBJ databases">
        <title>The Genome Sequence of Barnesiella intestinihominis YIT 11860.</title>
        <authorList>
            <consortium name="The Broad Institute Genome Sequencing Platform"/>
            <person name="Earl A."/>
            <person name="Ward D."/>
            <person name="Feldgarden M."/>
            <person name="Gevers D."/>
            <person name="Morotomi M."/>
            <person name="Walker B."/>
            <person name="Young S.K."/>
            <person name="Zeng Q."/>
            <person name="Gargeya S."/>
            <person name="Fitzgerald M."/>
            <person name="Haas B."/>
            <person name="Abouelleil A."/>
            <person name="Alvarado L."/>
            <person name="Arachchi H.M."/>
            <person name="Berlin A.M."/>
            <person name="Chapman S.B."/>
            <person name="Goldberg J."/>
            <person name="Griggs A."/>
            <person name="Gujja S."/>
            <person name="Hansen M."/>
            <person name="Howarth C."/>
            <person name="Imamovic A."/>
            <person name="Larimer J."/>
            <person name="McCowen C."/>
            <person name="Montmayeur A."/>
            <person name="Murphy C."/>
            <person name="Neiman D."/>
            <person name="Pearson M."/>
            <person name="Priest M."/>
            <person name="Roberts A."/>
            <person name="Saif S."/>
            <person name="Shea T."/>
            <person name="Sisk P."/>
            <person name="Sykes S."/>
            <person name="Wortman J."/>
            <person name="Nusbaum C."/>
            <person name="Birren B."/>
        </authorList>
    </citation>
    <scope>NUCLEOTIDE SEQUENCE [LARGE SCALE GENOMIC DNA]</scope>
    <source>
        <strain evidence="1 2">YIT 11860</strain>
    </source>
</reference>
<evidence type="ECO:0000313" key="2">
    <source>
        <dbReference type="Proteomes" id="UP000006044"/>
    </source>
</evidence>
<dbReference type="HOGENOM" id="CLU_2614851_0_0_10"/>
<dbReference type="STRING" id="742726.HMPREF9448_01784"/>
<keyword evidence="2" id="KW-1185">Reference proteome</keyword>
<evidence type="ECO:0000313" key="1">
    <source>
        <dbReference type="EMBL" id="EJZ63945.1"/>
    </source>
</evidence>
<dbReference type="AlphaFoldDB" id="K0XJD7"/>
<dbReference type="EMBL" id="ADLE01000011">
    <property type="protein sequence ID" value="EJZ63945.1"/>
    <property type="molecule type" value="Genomic_DNA"/>
</dbReference>
<comment type="caution">
    <text evidence="1">The sequence shown here is derived from an EMBL/GenBank/DDBJ whole genome shotgun (WGS) entry which is preliminary data.</text>
</comment>
<protein>
    <submittedName>
        <fullName evidence="1">Uncharacterized protein</fullName>
    </submittedName>
</protein>